<evidence type="ECO:0000313" key="3">
    <source>
        <dbReference type="Proteomes" id="UP001497497"/>
    </source>
</evidence>
<accession>A0AAV2H423</accession>
<evidence type="ECO:0000313" key="2">
    <source>
        <dbReference type="EMBL" id="CAL1528273.1"/>
    </source>
</evidence>
<dbReference type="Proteomes" id="UP001497497">
    <property type="component" value="Unassembled WGS sequence"/>
</dbReference>
<organism evidence="2 3">
    <name type="scientific">Lymnaea stagnalis</name>
    <name type="common">Great pond snail</name>
    <name type="synonym">Helix stagnalis</name>
    <dbReference type="NCBI Taxonomy" id="6523"/>
    <lineage>
        <taxon>Eukaryota</taxon>
        <taxon>Metazoa</taxon>
        <taxon>Spiralia</taxon>
        <taxon>Lophotrochozoa</taxon>
        <taxon>Mollusca</taxon>
        <taxon>Gastropoda</taxon>
        <taxon>Heterobranchia</taxon>
        <taxon>Euthyneura</taxon>
        <taxon>Panpulmonata</taxon>
        <taxon>Hygrophila</taxon>
        <taxon>Lymnaeoidea</taxon>
        <taxon>Lymnaeidae</taxon>
        <taxon>Lymnaea</taxon>
    </lineage>
</organism>
<protein>
    <submittedName>
        <fullName evidence="2">Uncharacterized protein</fullName>
    </submittedName>
</protein>
<keyword evidence="3" id="KW-1185">Reference proteome</keyword>
<dbReference type="EMBL" id="CAXITT010000029">
    <property type="protein sequence ID" value="CAL1528273.1"/>
    <property type="molecule type" value="Genomic_DNA"/>
</dbReference>
<feature type="compositionally biased region" description="Polar residues" evidence="1">
    <location>
        <begin position="210"/>
        <end position="239"/>
    </location>
</feature>
<gene>
    <name evidence="2" type="ORF">GSLYS_00002443001</name>
</gene>
<name>A0AAV2H423_LYMST</name>
<comment type="caution">
    <text evidence="2">The sequence shown here is derived from an EMBL/GenBank/DDBJ whole genome shotgun (WGS) entry which is preliminary data.</text>
</comment>
<feature type="region of interest" description="Disordered" evidence="1">
    <location>
        <begin position="207"/>
        <end position="239"/>
    </location>
</feature>
<evidence type="ECO:0000256" key="1">
    <source>
        <dbReference type="SAM" id="MobiDB-lite"/>
    </source>
</evidence>
<dbReference type="AlphaFoldDB" id="A0AAV2H423"/>
<reference evidence="2 3" key="1">
    <citation type="submission" date="2024-04" db="EMBL/GenBank/DDBJ databases">
        <authorList>
            <consortium name="Genoscope - CEA"/>
            <person name="William W."/>
        </authorList>
    </citation>
    <scope>NUCLEOTIDE SEQUENCE [LARGE SCALE GENOMIC DNA]</scope>
</reference>
<sequence length="239" mass="26429">MEQANDIVFRDGAQRRVTDRPQNCNVLIELKIKLERFHEDIAESEEDLRPVNDTYLCRGCHDGSGSDTNTDLEVLPGILDVIGNRVESHYGSHQPRRSGEHVTESTHRNASYLTLDQLSISIMETGGGVAESGRGGATLRNNCNCTMRLGKILTRGKADFFRYKEYLESTVCLVDHDKSNVTETIGQLIRTVKTRLPGLSAVYEQHRNGHTSGNVRDSGVGNSVNSRVLSSEATSNPDI</sequence>
<proteinExistence type="predicted"/>